<dbReference type="AlphaFoldDB" id="A0A7S1KW16"/>
<proteinExistence type="inferred from homology"/>
<feature type="compositionally biased region" description="Basic and acidic residues" evidence="2">
    <location>
        <begin position="19"/>
        <end position="28"/>
    </location>
</feature>
<name>A0A7S1KW16_9EUKA</name>
<evidence type="ECO:0000256" key="1">
    <source>
        <dbReference type="ARBA" id="ARBA00007797"/>
    </source>
</evidence>
<evidence type="ECO:0000259" key="3">
    <source>
        <dbReference type="Pfam" id="PF03914"/>
    </source>
</evidence>
<feature type="compositionally biased region" description="Basic and acidic residues" evidence="2">
    <location>
        <begin position="802"/>
        <end position="814"/>
    </location>
</feature>
<dbReference type="Pfam" id="PF03914">
    <property type="entry name" value="CBF"/>
    <property type="match status" value="1"/>
</dbReference>
<comment type="similarity">
    <text evidence="1">Belongs to the CBF/MAK21 family.</text>
</comment>
<dbReference type="PANTHER" id="PTHR12048">
    <property type="entry name" value="CCAAT-BINDING FACTOR-RELATED"/>
    <property type="match status" value="1"/>
</dbReference>
<gene>
    <name evidence="4" type="ORF">PCOS0759_LOCUS9010</name>
</gene>
<dbReference type="GO" id="GO:0005634">
    <property type="term" value="C:nucleus"/>
    <property type="evidence" value="ECO:0007669"/>
    <property type="project" value="TreeGrafter"/>
</dbReference>
<feature type="region of interest" description="Disordered" evidence="2">
    <location>
        <begin position="1"/>
        <end position="65"/>
    </location>
</feature>
<dbReference type="InterPro" id="IPR005612">
    <property type="entry name" value="CCAAT-binding_factor"/>
</dbReference>
<feature type="region of interest" description="Disordered" evidence="2">
    <location>
        <begin position="766"/>
        <end position="841"/>
    </location>
</feature>
<protein>
    <recommendedName>
        <fullName evidence="3">CCAAT-binding factor domain-containing protein</fullName>
    </recommendedName>
</protein>
<feature type="compositionally biased region" description="Polar residues" evidence="2">
    <location>
        <begin position="29"/>
        <end position="62"/>
    </location>
</feature>
<organism evidence="4">
    <name type="scientific">Percolomonas cosmopolitus</name>
    <dbReference type="NCBI Taxonomy" id="63605"/>
    <lineage>
        <taxon>Eukaryota</taxon>
        <taxon>Discoba</taxon>
        <taxon>Heterolobosea</taxon>
        <taxon>Tetramitia</taxon>
        <taxon>Eutetramitia</taxon>
        <taxon>Percolomonadidae</taxon>
        <taxon>Percolomonas</taxon>
    </lineage>
</organism>
<sequence>MISSLRPSREAPFKSSQPGDDHSTERMHQVSTTVGAPSSPSQQKNNDANDDASQMKKQQNNYGAYRNHSFDDFQRAMDSRKLLATNPVFWYNKMRKESAQLGSTEEKNVPYKTMMTLFERSLQLVKKVVHNPKTNDNYVEPSLIKELLERGTLADQLKIRSSQLIENPLGSLEHLDALILLFESRRHVDKVLYVIRDLFLNYLMPYRKLVQFKDRPLKSIAGRVQAMEKKFKKGAKSGTQYVPSVDEQRVDATLMFWYFEDTLKKRYNHFLELIDRFISDPYIPELQVLAVRVLRELVCLVPESRSIGMSILVRSLINPSVQKYSHSLMLQMLDSTAFWFCPHLSRSEVVKELLRQLYNSLQLPPVKAVLRIMVITSTLKHIPLFQKDIEVQDVLLDGYLHTITTLRLMGRSRSFLDEGNPIYSGGMKNCMRGLERLLSQALPNRKKFLDILTVILSLGEVRFLDTQLAILRLMYRTKVAFGELPENVDKYLYRRLFNVTMYTGFHAINTTKALSDLLFSVITNDSDEPRAAALFKRMLQSAFAQSSVFTGYMFRASFNILTERPLLWRFITEPEVNRKEEGNDKTYQLHGGNPSYMNAERSAFWELVALHTHTNPSIRKYCENFTEENLPNVHHISFEALHYNEILRSLLEQGQSTRVSKSMAFRETREPGLTKLIKESAKDHLGFEEKFATLSNKKKKIKLSREESSAVDEVLYGADDGDDDEERHLMELERDVMPSVDELNELMEDEMTAPAPEDEDVELRYIYADDANARPETNRPHGRERNSRPDRNYRSHPAPQRGNREHRNAPRQENRLSGFKRKERHPNGRNGQFSKRRKTQE</sequence>
<feature type="region of interest" description="Disordered" evidence="2">
    <location>
        <begin position="704"/>
        <end position="723"/>
    </location>
</feature>
<evidence type="ECO:0000256" key="2">
    <source>
        <dbReference type="SAM" id="MobiDB-lite"/>
    </source>
</evidence>
<dbReference type="InterPro" id="IPR040155">
    <property type="entry name" value="CEBPZ/Mak21-like"/>
</dbReference>
<evidence type="ECO:0000313" key="4">
    <source>
        <dbReference type="EMBL" id="CAD9085756.1"/>
    </source>
</evidence>
<reference evidence="4" key="1">
    <citation type="submission" date="2021-01" db="EMBL/GenBank/DDBJ databases">
        <authorList>
            <person name="Corre E."/>
            <person name="Pelletier E."/>
            <person name="Niang G."/>
            <person name="Scheremetjew M."/>
            <person name="Finn R."/>
            <person name="Kale V."/>
            <person name="Holt S."/>
            <person name="Cochrane G."/>
            <person name="Meng A."/>
            <person name="Brown T."/>
            <person name="Cohen L."/>
        </authorList>
    </citation>
    <scope>NUCLEOTIDE SEQUENCE</scope>
    <source>
        <strain evidence="4">WS</strain>
    </source>
</reference>
<feature type="compositionally biased region" description="Basic and acidic residues" evidence="2">
    <location>
        <begin position="771"/>
        <end position="793"/>
    </location>
</feature>
<feature type="domain" description="CCAAT-binding factor" evidence="3">
    <location>
        <begin position="492"/>
        <end position="621"/>
    </location>
</feature>
<accession>A0A7S1KW16</accession>
<dbReference type="EMBL" id="HBGD01010951">
    <property type="protein sequence ID" value="CAD9085756.1"/>
    <property type="molecule type" value="Transcribed_RNA"/>
</dbReference>
<dbReference type="PANTHER" id="PTHR12048:SF0">
    <property type="entry name" value="CCAAT_ENHANCER-BINDING PROTEIN ZETA"/>
    <property type="match status" value="1"/>
</dbReference>